<gene>
    <name evidence="1" type="ORF">ACFSUO_02470</name>
</gene>
<reference evidence="2" key="1">
    <citation type="journal article" date="2019" name="Int. J. Syst. Evol. Microbiol.">
        <title>The Global Catalogue of Microorganisms (GCM) 10K type strain sequencing project: providing services to taxonomists for standard genome sequencing and annotation.</title>
        <authorList>
            <consortium name="The Broad Institute Genomics Platform"/>
            <consortium name="The Broad Institute Genome Sequencing Center for Infectious Disease"/>
            <person name="Wu L."/>
            <person name="Ma J."/>
        </authorList>
    </citation>
    <scope>NUCLEOTIDE SEQUENCE [LARGE SCALE GENOMIC DNA]</scope>
    <source>
        <strain evidence="2">TISTR 1535</strain>
    </source>
</reference>
<dbReference type="Proteomes" id="UP001597502">
    <property type="component" value="Unassembled WGS sequence"/>
</dbReference>
<keyword evidence="2" id="KW-1185">Reference proteome</keyword>
<organism evidence="1 2">
    <name type="scientific">Lentibacillus juripiscarius</name>
    <dbReference type="NCBI Taxonomy" id="257446"/>
    <lineage>
        <taxon>Bacteria</taxon>
        <taxon>Bacillati</taxon>
        <taxon>Bacillota</taxon>
        <taxon>Bacilli</taxon>
        <taxon>Bacillales</taxon>
        <taxon>Bacillaceae</taxon>
        <taxon>Lentibacillus</taxon>
    </lineage>
</organism>
<evidence type="ECO:0000313" key="1">
    <source>
        <dbReference type="EMBL" id="MFD2759854.1"/>
    </source>
</evidence>
<evidence type="ECO:0000313" key="2">
    <source>
        <dbReference type="Proteomes" id="UP001597502"/>
    </source>
</evidence>
<name>A0ABW5V261_9BACI</name>
<comment type="caution">
    <text evidence="1">The sequence shown here is derived from an EMBL/GenBank/DDBJ whole genome shotgun (WGS) entry which is preliminary data.</text>
</comment>
<sequence length="43" mass="4840">MVKLKAIPRRNDFSGRMVWTEQGIGSVIEENDSEVAVAVSQKY</sequence>
<proteinExistence type="predicted"/>
<protein>
    <submittedName>
        <fullName evidence="1">Uncharacterized protein</fullName>
    </submittedName>
</protein>
<dbReference type="EMBL" id="JBHUNA010000004">
    <property type="protein sequence ID" value="MFD2759854.1"/>
    <property type="molecule type" value="Genomic_DNA"/>
</dbReference>
<accession>A0ABW5V261</accession>